<evidence type="ECO:0000256" key="3">
    <source>
        <dbReference type="ARBA" id="ARBA00004613"/>
    </source>
</evidence>
<dbReference type="SMART" id="SM00408">
    <property type="entry name" value="IGc2"/>
    <property type="match status" value="4"/>
</dbReference>
<keyword evidence="28" id="KW-1185">Reference proteome</keyword>
<dbReference type="PROSITE" id="PS50835">
    <property type="entry name" value="IG_LIKE"/>
    <property type="match status" value="4"/>
</dbReference>
<keyword evidence="10" id="KW-0677">Repeat</keyword>
<evidence type="ECO:0000256" key="17">
    <source>
        <dbReference type="ARBA" id="ARBA00023319"/>
    </source>
</evidence>
<evidence type="ECO:0000256" key="19">
    <source>
        <dbReference type="ARBA" id="ARBA00047610"/>
    </source>
</evidence>
<keyword evidence="6" id="KW-0433">Leucine-rich repeat</keyword>
<keyword evidence="11" id="KW-0106">Calcium</keyword>
<evidence type="ECO:0000256" key="9">
    <source>
        <dbReference type="ARBA" id="ARBA00022729"/>
    </source>
</evidence>
<dbReference type="InterPro" id="IPR000372">
    <property type="entry name" value="LRRNT"/>
</dbReference>
<dbReference type="Proteomes" id="UP001431783">
    <property type="component" value="Unassembled WGS sequence"/>
</dbReference>
<evidence type="ECO:0000256" key="10">
    <source>
        <dbReference type="ARBA" id="ARBA00022737"/>
    </source>
</evidence>
<keyword evidence="14" id="KW-0472">Membrane</keyword>
<dbReference type="SMART" id="SM00082">
    <property type="entry name" value="LRRCT"/>
    <property type="match status" value="1"/>
</dbReference>
<evidence type="ECO:0000256" key="2">
    <source>
        <dbReference type="ARBA" id="ARBA00004370"/>
    </source>
</evidence>
<keyword evidence="15" id="KW-1015">Disulfide bond</keyword>
<dbReference type="GO" id="GO:0071944">
    <property type="term" value="C:cell periphery"/>
    <property type="evidence" value="ECO:0007669"/>
    <property type="project" value="UniProtKB-ARBA"/>
</dbReference>
<dbReference type="PROSITE" id="PS51450">
    <property type="entry name" value="LRR"/>
    <property type="match status" value="2"/>
</dbReference>
<dbReference type="GO" id="GO:0005615">
    <property type="term" value="C:extracellular space"/>
    <property type="evidence" value="ECO:0007669"/>
    <property type="project" value="TreeGrafter"/>
</dbReference>
<keyword evidence="16" id="KW-0325">Glycoprotein</keyword>
<dbReference type="GO" id="GO:0020037">
    <property type="term" value="F:heme binding"/>
    <property type="evidence" value="ECO:0007669"/>
    <property type="project" value="InterPro"/>
</dbReference>
<keyword evidence="12" id="KW-0560">Oxidoreductase</keyword>
<evidence type="ECO:0000256" key="7">
    <source>
        <dbReference type="ARBA" id="ARBA00022617"/>
    </source>
</evidence>
<dbReference type="SUPFAM" id="SSF48113">
    <property type="entry name" value="Heme-dependent peroxidases"/>
    <property type="match status" value="1"/>
</dbReference>
<evidence type="ECO:0000256" key="21">
    <source>
        <dbReference type="ARBA" id="ARBA00048887"/>
    </source>
</evidence>
<dbReference type="InterPro" id="IPR032675">
    <property type="entry name" value="LRR_dom_sf"/>
</dbReference>
<organism evidence="27 28">
    <name type="scientific">Henosepilachna vigintioctopunctata</name>
    <dbReference type="NCBI Taxonomy" id="420089"/>
    <lineage>
        <taxon>Eukaryota</taxon>
        <taxon>Metazoa</taxon>
        <taxon>Ecdysozoa</taxon>
        <taxon>Arthropoda</taxon>
        <taxon>Hexapoda</taxon>
        <taxon>Insecta</taxon>
        <taxon>Pterygota</taxon>
        <taxon>Neoptera</taxon>
        <taxon>Endopterygota</taxon>
        <taxon>Coleoptera</taxon>
        <taxon>Polyphaga</taxon>
        <taxon>Cucujiformia</taxon>
        <taxon>Coccinelloidea</taxon>
        <taxon>Coccinellidae</taxon>
        <taxon>Epilachninae</taxon>
        <taxon>Epilachnini</taxon>
        <taxon>Henosepilachna</taxon>
    </lineage>
</organism>
<evidence type="ECO:0000256" key="20">
    <source>
        <dbReference type="ARBA" id="ARBA00048396"/>
    </source>
</evidence>
<dbReference type="InterPro" id="IPR036179">
    <property type="entry name" value="Ig-like_dom_sf"/>
</dbReference>
<dbReference type="InterPro" id="IPR003598">
    <property type="entry name" value="Ig_sub2"/>
</dbReference>
<dbReference type="SMART" id="SM00013">
    <property type="entry name" value="LRRNT"/>
    <property type="match status" value="1"/>
</dbReference>
<dbReference type="FunFam" id="2.60.40.10:FF:001851">
    <property type="entry name" value="Peroxidasin"/>
    <property type="match status" value="1"/>
</dbReference>
<feature type="domain" description="Ig-like" evidence="26">
    <location>
        <begin position="332"/>
        <end position="420"/>
    </location>
</feature>
<dbReference type="GO" id="GO:0016020">
    <property type="term" value="C:membrane"/>
    <property type="evidence" value="ECO:0007669"/>
    <property type="project" value="UniProtKB-SubCell"/>
</dbReference>
<accession>A0AAW1UCT3</accession>
<dbReference type="SUPFAM" id="SSF52058">
    <property type="entry name" value="L domain-like"/>
    <property type="match status" value="1"/>
</dbReference>
<proteinExistence type="inferred from homology"/>
<reference evidence="27 28" key="1">
    <citation type="submission" date="2023-03" db="EMBL/GenBank/DDBJ databases">
        <title>Genome insight into feeding habits of ladybird beetles.</title>
        <authorList>
            <person name="Li H.-S."/>
            <person name="Huang Y.-H."/>
            <person name="Pang H."/>
        </authorList>
    </citation>
    <scope>NUCLEOTIDE SEQUENCE [LARGE SCALE GENOMIC DNA]</scope>
    <source>
        <strain evidence="27">SYSU_2023b</strain>
        <tissue evidence="27">Whole body</tissue>
    </source>
</reference>
<keyword evidence="9 25" id="KW-0732">Signal</keyword>
<evidence type="ECO:0000256" key="22">
    <source>
        <dbReference type="ARBA" id="ARBA00049501"/>
    </source>
</evidence>
<evidence type="ECO:0000256" key="1">
    <source>
        <dbReference type="ARBA" id="ARBA00001970"/>
    </source>
</evidence>
<dbReference type="Pfam" id="PF13855">
    <property type="entry name" value="LRR_8"/>
    <property type="match status" value="1"/>
</dbReference>
<evidence type="ECO:0000256" key="11">
    <source>
        <dbReference type="ARBA" id="ARBA00022837"/>
    </source>
</evidence>
<name>A0AAW1UCT3_9CUCU</name>
<evidence type="ECO:0000256" key="13">
    <source>
        <dbReference type="ARBA" id="ARBA00023004"/>
    </source>
</evidence>
<evidence type="ECO:0000256" key="18">
    <source>
        <dbReference type="ARBA" id="ARBA00047544"/>
    </source>
</evidence>
<dbReference type="InterPro" id="IPR001611">
    <property type="entry name" value="Leu-rich_rpt"/>
</dbReference>
<keyword evidence="7 24" id="KW-0349">Heme</keyword>
<gene>
    <name evidence="27" type="ORF">WA026_020172</name>
</gene>
<dbReference type="InterPro" id="IPR034824">
    <property type="entry name" value="Peroxidasin_peroxidase"/>
</dbReference>
<evidence type="ECO:0000256" key="12">
    <source>
        <dbReference type="ARBA" id="ARBA00023002"/>
    </source>
</evidence>
<comment type="caution">
    <text evidence="27">The sequence shown here is derived from an EMBL/GenBank/DDBJ whole genome shotgun (WGS) entry which is preliminary data.</text>
</comment>
<comment type="subcellular location">
    <subcellularLocation>
        <location evidence="2">Membrane</location>
    </subcellularLocation>
    <subcellularLocation>
        <location evidence="3">Secreted</location>
    </subcellularLocation>
</comment>
<dbReference type="FunFam" id="2.60.40.10:FF:000004">
    <property type="entry name" value="DCC isoform 1"/>
    <property type="match status" value="1"/>
</dbReference>
<keyword evidence="4" id="KW-0964">Secreted</keyword>
<evidence type="ECO:0000313" key="27">
    <source>
        <dbReference type="EMBL" id="KAK9877952.1"/>
    </source>
</evidence>
<dbReference type="Gene3D" id="2.60.40.10">
    <property type="entry name" value="Immunoglobulins"/>
    <property type="match status" value="4"/>
</dbReference>
<comment type="catalytic activity">
    <reaction evidence="18">
        <text>bromide + H2O2 = hypobromite + H2O</text>
        <dbReference type="Rhea" id="RHEA:66016"/>
        <dbReference type="ChEBI" id="CHEBI:15377"/>
        <dbReference type="ChEBI" id="CHEBI:15858"/>
        <dbReference type="ChEBI" id="CHEBI:16240"/>
        <dbReference type="ChEBI" id="CHEBI:29250"/>
    </reaction>
    <physiologicalReaction direction="left-to-right" evidence="18">
        <dbReference type="Rhea" id="RHEA:66017"/>
    </physiologicalReaction>
</comment>
<dbReference type="InterPro" id="IPR013098">
    <property type="entry name" value="Ig_I-set"/>
</dbReference>
<dbReference type="InterPro" id="IPR019791">
    <property type="entry name" value="Haem_peroxidase_animal"/>
</dbReference>
<evidence type="ECO:0000256" key="23">
    <source>
        <dbReference type="ARBA" id="ARBA00061342"/>
    </source>
</evidence>
<dbReference type="Gene3D" id="1.10.640.10">
    <property type="entry name" value="Haem peroxidase domain superfamily, animal type"/>
    <property type="match status" value="1"/>
</dbReference>
<dbReference type="PANTHER" id="PTHR11475">
    <property type="entry name" value="OXIDASE/PEROXIDASE"/>
    <property type="match status" value="1"/>
</dbReference>
<dbReference type="InterPro" id="IPR000483">
    <property type="entry name" value="Cys-rich_flank_reg_C"/>
</dbReference>
<evidence type="ECO:0000259" key="26">
    <source>
        <dbReference type="PROSITE" id="PS50835"/>
    </source>
</evidence>
<feature type="domain" description="Ig-like" evidence="26">
    <location>
        <begin position="423"/>
        <end position="509"/>
    </location>
</feature>
<feature type="chain" id="PRO_5043497795" description="Ig-like domain-containing protein" evidence="25">
    <location>
        <begin position="17"/>
        <end position="1308"/>
    </location>
</feature>
<evidence type="ECO:0000256" key="25">
    <source>
        <dbReference type="SAM" id="SignalP"/>
    </source>
</evidence>
<evidence type="ECO:0000256" key="14">
    <source>
        <dbReference type="ARBA" id="ARBA00023136"/>
    </source>
</evidence>
<dbReference type="SMART" id="SM00409">
    <property type="entry name" value="IG"/>
    <property type="match status" value="4"/>
</dbReference>
<dbReference type="SUPFAM" id="SSF48726">
    <property type="entry name" value="Immunoglobulin"/>
    <property type="match status" value="4"/>
</dbReference>
<evidence type="ECO:0000256" key="16">
    <source>
        <dbReference type="ARBA" id="ARBA00023180"/>
    </source>
</evidence>
<feature type="domain" description="Ig-like" evidence="26">
    <location>
        <begin position="231"/>
        <end position="320"/>
    </location>
</feature>
<dbReference type="PANTHER" id="PTHR11475:SF58">
    <property type="entry name" value="PEROXIDASIN"/>
    <property type="match status" value="1"/>
</dbReference>
<dbReference type="InterPro" id="IPR037120">
    <property type="entry name" value="Haem_peroxidase_sf_animal"/>
</dbReference>
<evidence type="ECO:0000256" key="4">
    <source>
        <dbReference type="ARBA" id="ARBA00022525"/>
    </source>
</evidence>
<evidence type="ECO:0000256" key="24">
    <source>
        <dbReference type="PIRSR" id="PIRSR619791-2"/>
    </source>
</evidence>
<sequence length="1308" mass="148333">MKKILIIIFIISAIYAQRRNFSNYPCPAKCVCYGKSVRCMKLQLNAIPRIPMQTTLLDFRFNSIREIERSSFESCPHIRSLLLNNNLLSELRNGTFKSLAHLRHLYLHENTISHIENGVFQSLLKLEYLYLHNNKLSSISNGTFSYLPSLTRIFLHNNRIKQLSPNLFIGVPKLVRLRLDGNPLICNCEIAQLISTLNSSALQVDAYCDAPSEVKGLSLKELILQDLHCVPELKEIPIVVKVTSGKIAVVHCNITEDTNKSQKVVWLRNNIKIDWSNKKYEFMDDGSLMIRNISSEDKGFYKCQTKYNNQHVKSRTARMVVIQNENTNYGPPKIIQKPVSITTVNGAPSALLACRSIGNPEPITSWSFNGVELTPSKKYNISKDGNLIIRPVEFGDHGTYTCFVKNSYGRRTAKANLLISSAPVFTAQPENMVLNIGSTIKLECFAAGLPKPQISWYKDNIQIQSSSRVSLSEDGTILSIGNVNKGDSGMYICRARNSFGSIEVAAEIEVQDLKSKRPTFRFQPYNIEAFVGSTIEIPCQAEGHPSPGIQWQKDGATIQRTGRARTSLTGSIYIHNVQIEDQGRYECIAINDFGRNTASGYLTVKEDPTVINIGGIGDQYVKISFLEASAEIDKSINNTIQHFLDNKGPHSSGELFKLFRYPDAPTRELAKAAEIYERTLVNIRKHITNGLKINSTKEYNYREILSKEHLDLIAQLSGCTSHRRMKNCSDVHFHNKYRSMDGTCNNFKNPTWGASLTPFRRILKPIYEDGFGKPVGWEKNRTYFGYPKPLARLVSISVISTNHISPDDKITHMVMQWGQFLDHDLDHALPAVSSQSWDGIDCKKTCDYAAPCFPMEVPPNDPRIRNRRCIDFIRTSAVCGSGITSVFFDDIQPREQLNQLTSYIDASQVYGYSEEISKSLRDLNNDGGRLREGPQFTGWKPLLPFASNEGMDCRRNLSESDINCFAAGDIRVNEQAGLIAMHTIWMREHNRLARRLKQLNPHWNGETIYHEARKIVGAAMQHITYKHWLPYIIGETGVNILGTYQEYNPNIQAEISNVFATAALRFGHTMINPVLHRLNENFQPIREGHLPLRFAFFAPWRIVNEGGVDPLLRGLFTVPAKLKKPTENLNSELTEHLFRSAHAVALDLAAMNIQRSRDHALPGYVEYRKFCNMTKVERFEDMSFEINQEILKKLQELYGHPGNIDVFVGGILENPVEDGKVGPLFQCLLIEQFRRLRDGDRFFFENPSVFRPQQLAQITKYSLSRIICDNGDNITKITENVFLLPHHQGGLVDCSKLPEIDLSYWTDL</sequence>
<comment type="catalytic activity">
    <reaction evidence="21">
        <text>L-tyrosyl-[protein] + bromide + H2O2 + H(+) = 3-bromo-L-tyrosyl-[protein] + 2 H2O</text>
        <dbReference type="Rhea" id="RHEA:69360"/>
        <dbReference type="Rhea" id="RHEA-COMP:10136"/>
        <dbReference type="Rhea" id="RHEA-COMP:17686"/>
        <dbReference type="ChEBI" id="CHEBI:15377"/>
        <dbReference type="ChEBI" id="CHEBI:15378"/>
        <dbReference type="ChEBI" id="CHEBI:15858"/>
        <dbReference type="ChEBI" id="CHEBI:16240"/>
        <dbReference type="ChEBI" id="CHEBI:46858"/>
        <dbReference type="ChEBI" id="CHEBI:183512"/>
    </reaction>
    <physiologicalReaction direction="left-to-right" evidence="21">
        <dbReference type="Rhea" id="RHEA:69361"/>
    </physiologicalReaction>
</comment>
<comment type="cofactor">
    <cofactor evidence="1">
        <name>heme b</name>
        <dbReference type="ChEBI" id="CHEBI:60344"/>
    </cofactor>
</comment>
<keyword evidence="8 24" id="KW-0479">Metal-binding</keyword>
<dbReference type="PRINTS" id="PR00457">
    <property type="entry name" value="ANPEROXIDASE"/>
</dbReference>
<keyword evidence="5" id="KW-0575">Peroxidase</keyword>
<dbReference type="InterPro" id="IPR003599">
    <property type="entry name" value="Ig_sub"/>
</dbReference>
<comment type="catalytic activity">
    <reaction evidence="20">
        <text>L-lysyl-[collagen] + L-methionyl-[collagen] + hypobromite = [collagen]-L-lysyl-N-S-L-methionyl-[collagen] + bromide + H2O + H(+)</text>
        <dbReference type="Rhea" id="RHEA:66024"/>
        <dbReference type="Rhea" id="RHEA-COMP:12751"/>
        <dbReference type="Rhea" id="RHEA-COMP:16949"/>
        <dbReference type="Rhea" id="RHEA-COMP:16951"/>
        <dbReference type="ChEBI" id="CHEBI:15377"/>
        <dbReference type="ChEBI" id="CHEBI:15378"/>
        <dbReference type="ChEBI" id="CHEBI:15858"/>
        <dbReference type="ChEBI" id="CHEBI:16044"/>
        <dbReference type="ChEBI" id="CHEBI:29250"/>
        <dbReference type="ChEBI" id="CHEBI:29969"/>
        <dbReference type="ChEBI" id="CHEBI:166867"/>
    </reaction>
    <physiologicalReaction direction="left-to-right" evidence="20">
        <dbReference type="Rhea" id="RHEA:66025"/>
    </physiologicalReaction>
</comment>
<dbReference type="InterPro" id="IPR007110">
    <property type="entry name" value="Ig-like_dom"/>
</dbReference>
<dbReference type="GO" id="GO:0046872">
    <property type="term" value="F:metal ion binding"/>
    <property type="evidence" value="ECO:0007669"/>
    <property type="project" value="UniProtKB-KW"/>
</dbReference>
<evidence type="ECO:0000313" key="28">
    <source>
        <dbReference type="Proteomes" id="UP001431783"/>
    </source>
</evidence>
<dbReference type="InterPro" id="IPR013783">
    <property type="entry name" value="Ig-like_fold"/>
</dbReference>
<evidence type="ECO:0000256" key="5">
    <source>
        <dbReference type="ARBA" id="ARBA00022559"/>
    </source>
</evidence>
<dbReference type="CDD" id="cd09826">
    <property type="entry name" value="peroxidasin_like"/>
    <property type="match status" value="1"/>
</dbReference>
<dbReference type="PROSITE" id="PS50292">
    <property type="entry name" value="PEROXIDASE_3"/>
    <property type="match status" value="1"/>
</dbReference>
<dbReference type="SMART" id="SM00369">
    <property type="entry name" value="LRR_TYP"/>
    <property type="match status" value="4"/>
</dbReference>
<protein>
    <recommendedName>
        <fullName evidence="26">Ig-like domain-containing protein</fullName>
    </recommendedName>
</protein>
<feature type="signal peptide" evidence="25">
    <location>
        <begin position="1"/>
        <end position="16"/>
    </location>
</feature>
<dbReference type="Pfam" id="PF03098">
    <property type="entry name" value="An_peroxidase"/>
    <property type="match status" value="1"/>
</dbReference>
<evidence type="ECO:0000256" key="6">
    <source>
        <dbReference type="ARBA" id="ARBA00022614"/>
    </source>
</evidence>
<evidence type="ECO:0000256" key="8">
    <source>
        <dbReference type="ARBA" id="ARBA00022723"/>
    </source>
</evidence>
<keyword evidence="17" id="KW-0393">Immunoglobulin domain</keyword>
<comment type="catalytic activity">
    <reaction evidence="22">
        <text>hypobromite + L-tyrosyl-[protein] + H(+) = 3-bromo-L-tyrosyl-[protein] + H2O</text>
        <dbReference type="Rhea" id="RHEA:69356"/>
        <dbReference type="Rhea" id="RHEA-COMP:10136"/>
        <dbReference type="Rhea" id="RHEA-COMP:17686"/>
        <dbReference type="ChEBI" id="CHEBI:15377"/>
        <dbReference type="ChEBI" id="CHEBI:15378"/>
        <dbReference type="ChEBI" id="CHEBI:29250"/>
        <dbReference type="ChEBI" id="CHEBI:46858"/>
        <dbReference type="ChEBI" id="CHEBI:183512"/>
    </reaction>
    <physiologicalReaction direction="left-to-right" evidence="22">
        <dbReference type="Rhea" id="RHEA:69357"/>
    </physiologicalReaction>
</comment>
<dbReference type="InterPro" id="IPR010255">
    <property type="entry name" value="Haem_peroxidase_sf"/>
</dbReference>
<dbReference type="EMBL" id="JARQZJ010000044">
    <property type="protein sequence ID" value="KAK9877952.1"/>
    <property type="molecule type" value="Genomic_DNA"/>
</dbReference>
<comment type="similarity">
    <text evidence="23">Belongs to the peroxidase family. XPO subfamily.</text>
</comment>
<evidence type="ECO:0000256" key="15">
    <source>
        <dbReference type="ARBA" id="ARBA00023157"/>
    </source>
</evidence>
<feature type="binding site" description="axial binding residue" evidence="24">
    <location>
        <position position="1068"/>
    </location>
    <ligand>
        <name>heme b</name>
        <dbReference type="ChEBI" id="CHEBI:60344"/>
    </ligand>
    <ligandPart>
        <name>Fe</name>
        <dbReference type="ChEBI" id="CHEBI:18248"/>
    </ligandPart>
</feature>
<dbReference type="FunFam" id="1.10.640.10:FF:000001">
    <property type="entry name" value="Peroxidasin homolog"/>
    <property type="match status" value="1"/>
</dbReference>
<dbReference type="GO" id="GO:0006979">
    <property type="term" value="P:response to oxidative stress"/>
    <property type="evidence" value="ECO:0007669"/>
    <property type="project" value="InterPro"/>
</dbReference>
<dbReference type="Pfam" id="PF07679">
    <property type="entry name" value="I-set"/>
    <property type="match status" value="4"/>
</dbReference>
<keyword evidence="13 24" id="KW-0408">Iron</keyword>
<dbReference type="InterPro" id="IPR003591">
    <property type="entry name" value="Leu-rich_rpt_typical-subtyp"/>
</dbReference>
<dbReference type="FunFam" id="2.60.40.10:FF:000032">
    <property type="entry name" value="palladin isoform X1"/>
    <property type="match status" value="1"/>
</dbReference>
<dbReference type="Gene3D" id="3.80.10.10">
    <property type="entry name" value="Ribonuclease Inhibitor"/>
    <property type="match status" value="1"/>
</dbReference>
<dbReference type="GO" id="GO:0004601">
    <property type="term" value="F:peroxidase activity"/>
    <property type="evidence" value="ECO:0007669"/>
    <property type="project" value="UniProtKB-KW"/>
</dbReference>
<comment type="catalytic activity">
    <reaction evidence="19">
        <text>L-lysyl-[collagen] + L-methionyl-[collagen] + H2O2 = [collagen]-L-lysyl-N-S-L-methionyl-[collagen] + 2 H2O + H(+)</text>
        <dbReference type="Rhea" id="RHEA:66020"/>
        <dbReference type="Rhea" id="RHEA-COMP:12751"/>
        <dbReference type="Rhea" id="RHEA-COMP:16949"/>
        <dbReference type="Rhea" id="RHEA-COMP:16951"/>
        <dbReference type="ChEBI" id="CHEBI:15377"/>
        <dbReference type="ChEBI" id="CHEBI:15378"/>
        <dbReference type="ChEBI" id="CHEBI:16044"/>
        <dbReference type="ChEBI" id="CHEBI:16240"/>
        <dbReference type="ChEBI" id="CHEBI:29969"/>
        <dbReference type="ChEBI" id="CHEBI:166867"/>
    </reaction>
    <physiologicalReaction direction="left-to-right" evidence="19">
        <dbReference type="Rhea" id="RHEA:66021"/>
    </physiologicalReaction>
</comment>
<feature type="domain" description="Ig-like" evidence="26">
    <location>
        <begin position="518"/>
        <end position="603"/>
    </location>
</feature>